<evidence type="ECO:0000313" key="2">
    <source>
        <dbReference type="EMBL" id="CAM96046.1"/>
    </source>
</evidence>
<sequence length="94" mass="10077">MSSSSNSTSPGSGPGCRSFMPRGPAGARQHHETVQNRSAGCFQIRDDPLPPPHGSGIPEAGFSSRRSCHSHATPRSHSFYREAAWQRSAARSES</sequence>
<feature type="region of interest" description="Disordered" evidence="1">
    <location>
        <begin position="1"/>
        <end position="75"/>
    </location>
</feature>
<reference evidence="2 3" key="1">
    <citation type="journal article" date="2007" name="ISME J.">
        <title>Sequence-based analysis of pQBR103; a representative of a unique, transfer-proficient mega plasmid resident in the microbial community of sugar beet.</title>
        <authorList>
            <person name="Tett A."/>
            <person name="Spiers A.J."/>
            <person name="Crossman L.C."/>
            <person name="Ager D."/>
            <person name="Ciric L."/>
            <person name="Dow J.M."/>
            <person name="Fry J.C."/>
            <person name="Harris D."/>
            <person name="Lilley A."/>
            <person name="Oliver A."/>
            <person name="Parkhill J."/>
            <person name="Quail M.A."/>
            <person name="Rainey P.B."/>
            <person name="Saunders N.J."/>
            <person name="Seeger K."/>
            <person name="Snyder L.A.S."/>
            <person name="Squares R."/>
            <person name="Thomas C.M."/>
            <person name="Turner S.L."/>
            <person name="Zhang X.-X."/>
            <person name="Field D."/>
            <person name="Bailey M.J."/>
        </authorList>
    </citation>
    <scope>NUCLEOTIDE SEQUENCE [LARGE SCALE GENOMIC DNA]</scope>
    <source>
        <strain evidence="2 3">SBW25</strain>
    </source>
</reference>
<accession>A4V7B3</accession>
<organism evidence="2 3">
    <name type="scientific">Pseudomonas fluorescens (strain SBW25)</name>
    <dbReference type="NCBI Taxonomy" id="216595"/>
    <lineage>
        <taxon>Bacteria</taxon>
        <taxon>Pseudomonadati</taxon>
        <taxon>Pseudomonadota</taxon>
        <taxon>Gammaproteobacteria</taxon>
        <taxon>Pseudomonadales</taxon>
        <taxon>Pseudomonadaceae</taxon>
        <taxon>Pseudomonas</taxon>
    </lineage>
</organism>
<keyword evidence="2" id="KW-0614">Plasmid</keyword>
<geneLocation type="plasmid" evidence="2 3">
    <name>pQBR103</name>
</geneLocation>
<evidence type="ECO:0000313" key="3">
    <source>
        <dbReference type="Proteomes" id="UP000002332"/>
    </source>
</evidence>
<dbReference type="EMBL" id="AM235768">
    <property type="protein sequence ID" value="CAM96046.1"/>
    <property type="molecule type" value="Genomic_DNA"/>
</dbReference>
<protein>
    <submittedName>
        <fullName evidence="2">Uncharacterized protein</fullName>
    </submittedName>
</protein>
<dbReference type="Proteomes" id="UP000002332">
    <property type="component" value="Plasmid pQBR103"/>
</dbReference>
<dbReference type="AlphaFoldDB" id="A4V7B3"/>
<feature type="compositionally biased region" description="Low complexity" evidence="1">
    <location>
        <begin position="1"/>
        <end position="11"/>
    </location>
</feature>
<name>A4V7B3_PSEFS</name>
<gene>
    <name evidence="2" type="ordered locus">pQBR0014</name>
</gene>
<evidence type="ECO:0000256" key="1">
    <source>
        <dbReference type="SAM" id="MobiDB-lite"/>
    </source>
</evidence>
<proteinExistence type="predicted"/>